<name>A0A100WSX9_MYCFO</name>
<comment type="caution">
    <text evidence="4">The sequence shown here is derived from an EMBL/GenBank/DDBJ whole genome shotgun (WGS) entry which is preliminary data.</text>
</comment>
<dbReference type="InterPro" id="IPR036770">
    <property type="entry name" value="Ankyrin_rpt-contain_sf"/>
</dbReference>
<dbReference type="InterPro" id="IPR002110">
    <property type="entry name" value="Ankyrin_rpt"/>
</dbReference>
<reference evidence="4 5" key="1">
    <citation type="journal article" date="2016" name="Genome Announc.">
        <title>Draft Genome Sequences of Five Rapidly Growing Mycobacterium Species, M. thermoresistibile, M. fortuitum subsp. acetamidolyticum, M. canariasense, M. brisbanense, and M. novocastrense.</title>
        <authorList>
            <person name="Katahira K."/>
            <person name="Ogura Y."/>
            <person name="Gotoh Y."/>
            <person name="Hayashi T."/>
        </authorList>
    </citation>
    <scope>NUCLEOTIDE SEQUENCE [LARGE SCALE GENOMIC DNA]</scope>
    <source>
        <strain evidence="4 5">JCM6368</strain>
    </source>
</reference>
<dbReference type="PRINTS" id="PR01415">
    <property type="entry name" value="ANKYRIN"/>
</dbReference>
<keyword evidence="2 3" id="KW-0040">ANK repeat</keyword>
<dbReference type="PANTHER" id="PTHR24171:SF9">
    <property type="entry name" value="ANKYRIN REPEAT DOMAIN-CONTAINING PROTEIN 39"/>
    <property type="match status" value="1"/>
</dbReference>
<dbReference type="AlphaFoldDB" id="A0A100WSX9"/>
<organism evidence="4 5">
    <name type="scientific">Mycolicibacterium fortuitum subsp. acetamidolyticum</name>
    <dbReference type="NCBI Taxonomy" id="144550"/>
    <lineage>
        <taxon>Bacteria</taxon>
        <taxon>Bacillati</taxon>
        <taxon>Actinomycetota</taxon>
        <taxon>Actinomycetes</taxon>
        <taxon>Mycobacteriales</taxon>
        <taxon>Mycobacteriaceae</taxon>
        <taxon>Mycolicibacterium</taxon>
    </lineage>
</organism>
<evidence type="ECO:0000256" key="3">
    <source>
        <dbReference type="PROSITE-ProRule" id="PRU00023"/>
    </source>
</evidence>
<dbReference type="EMBL" id="BCSZ01000035">
    <property type="protein sequence ID" value="GAT03796.1"/>
    <property type="molecule type" value="Genomic_DNA"/>
</dbReference>
<accession>A0A100WSX9</accession>
<proteinExistence type="predicted"/>
<dbReference type="PANTHER" id="PTHR24171">
    <property type="entry name" value="ANKYRIN REPEAT DOMAIN-CONTAINING PROTEIN 39-RELATED"/>
    <property type="match status" value="1"/>
</dbReference>
<dbReference type="PROSITE" id="PS50088">
    <property type="entry name" value="ANK_REPEAT"/>
    <property type="match status" value="2"/>
</dbReference>
<dbReference type="Gene3D" id="1.25.40.20">
    <property type="entry name" value="Ankyrin repeat-containing domain"/>
    <property type="match status" value="1"/>
</dbReference>
<dbReference type="SUPFAM" id="SSF48403">
    <property type="entry name" value="Ankyrin repeat"/>
    <property type="match status" value="1"/>
</dbReference>
<dbReference type="RefSeq" id="WP_061264341.1">
    <property type="nucleotide sequence ID" value="NZ_BCSZ01000035.1"/>
</dbReference>
<evidence type="ECO:0000256" key="1">
    <source>
        <dbReference type="ARBA" id="ARBA00022737"/>
    </source>
</evidence>
<dbReference type="Proteomes" id="UP000069705">
    <property type="component" value="Unassembled WGS sequence"/>
</dbReference>
<protein>
    <submittedName>
        <fullName evidence="4">Ankyrin</fullName>
    </submittedName>
</protein>
<dbReference type="PROSITE" id="PS50297">
    <property type="entry name" value="ANK_REP_REGION"/>
    <property type="match status" value="2"/>
</dbReference>
<dbReference type="Pfam" id="PF12796">
    <property type="entry name" value="Ank_2"/>
    <property type="match status" value="1"/>
</dbReference>
<evidence type="ECO:0000313" key="5">
    <source>
        <dbReference type="Proteomes" id="UP000069705"/>
    </source>
</evidence>
<sequence length="161" mass="17219">MTNNDRDEGGRTPLHYAAIDAPSDLPFIAAQTDAALDEENWRKANEYKVANVSRLLSEGADVNVADAQGFTPLLFAAASDSVDVVRLLLDAGADIEAANDKGETPLYKAVRNTTRGAVPITELLLERGANPNAQLANGSSPLAFVRRFQKPGIVELFADLP</sequence>
<feature type="repeat" description="ANK" evidence="3">
    <location>
        <begin position="68"/>
        <end position="100"/>
    </location>
</feature>
<keyword evidence="1" id="KW-0677">Repeat</keyword>
<feature type="repeat" description="ANK" evidence="3">
    <location>
        <begin position="101"/>
        <end position="136"/>
    </location>
</feature>
<dbReference type="SMART" id="SM00248">
    <property type="entry name" value="ANK"/>
    <property type="match status" value="3"/>
</dbReference>
<evidence type="ECO:0000256" key="2">
    <source>
        <dbReference type="ARBA" id="ARBA00023043"/>
    </source>
</evidence>
<gene>
    <name evidence="4" type="ORF">RMCFA_3908</name>
</gene>
<evidence type="ECO:0000313" key="4">
    <source>
        <dbReference type="EMBL" id="GAT03796.1"/>
    </source>
</evidence>
<reference evidence="5" key="2">
    <citation type="submission" date="2016-02" db="EMBL/GenBank/DDBJ databases">
        <title>Draft genome sequence of five rapidly growing Mycobacterium species.</title>
        <authorList>
            <person name="Katahira K."/>
            <person name="Gotou Y."/>
            <person name="Iida K."/>
            <person name="Ogura Y."/>
            <person name="Hayashi T."/>
        </authorList>
    </citation>
    <scope>NUCLEOTIDE SEQUENCE [LARGE SCALE GENOMIC DNA]</scope>
    <source>
        <strain evidence="5">JCM6368</strain>
    </source>
</reference>